<evidence type="ECO:0000313" key="2">
    <source>
        <dbReference type="EMBL" id="KNE69427.1"/>
    </source>
</evidence>
<organism evidence="2 3">
    <name type="scientific">Allomyces macrogynus (strain ATCC 38327)</name>
    <name type="common">Allomyces javanicus var. macrogynus</name>
    <dbReference type="NCBI Taxonomy" id="578462"/>
    <lineage>
        <taxon>Eukaryota</taxon>
        <taxon>Fungi</taxon>
        <taxon>Fungi incertae sedis</taxon>
        <taxon>Blastocladiomycota</taxon>
        <taxon>Blastocladiomycetes</taxon>
        <taxon>Blastocladiales</taxon>
        <taxon>Blastocladiaceae</taxon>
        <taxon>Allomyces</taxon>
    </lineage>
</organism>
<evidence type="ECO:0000313" key="3">
    <source>
        <dbReference type="Proteomes" id="UP000054350"/>
    </source>
</evidence>
<sequence length="248" mass="25803">MGPMIDKVTGAVCTTKCQPGIKAAFKSMFDGCEALFKSSMSSVEGLGSLSPSFMIDTMNFGIDLICAKSPADKSSFCIKEMVAFAQKHPGAHGPIRLRPRRSRRRLASTSSSSRRLVMSSAGRMSIGTLGESSTRPRSSPIPKSETCTPCMQLVNQQTILFMNQKAIPAMSGSASTELKNTTDSTISGYNDICGADYIKKDGTLVFGTAQAQTAAGGSAAGGSGAGKTDASVAPLVLLSAAMAVFGMQ</sequence>
<name>A0A0L0T3V4_ALLM3</name>
<protein>
    <submittedName>
        <fullName evidence="2">Uncharacterized protein</fullName>
    </submittedName>
</protein>
<proteinExistence type="predicted"/>
<feature type="compositionally biased region" description="Basic residues" evidence="1">
    <location>
        <begin position="95"/>
        <end position="106"/>
    </location>
</feature>
<reference evidence="2 3" key="1">
    <citation type="submission" date="2009-11" db="EMBL/GenBank/DDBJ databases">
        <title>Annotation of Allomyces macrogynus ATCC 38327.</title>
        <authorList>
            <consortium name="The Broad Institute Genome Sequencing Platform"/>
            <person name="Russ C."/>
            <person name="Cuomo C."/>
            <person name="Burger G."/>
            <person name="Gray M.W."/>
            <person name="Holland P.W.H."/>
            <person name="King N."/>
            <person name="Lang F.B.F."/>
            <person name="Roger A.J."/>
            <person name="Ruiz-Trillo I."/>
            <person name="Young S.K."/>
            <person name="Zeng Q."/>
            <person name="Gargeya S."/>
            <person name="Fitzgerald M."/>
            <person name="Haas B."/>
            <person name="Abouelleil A."/>
            <person name="Alvarado L."/>
            <person name="Arachchi H.M."/>
            <person name="Berlin A."/>
            <person name="Chapman S.B."/>
            <person name="Gearin G."/>
            <person name="Goldberg J."/>
            <person name="Griggs A."/>
            <person name="Gujja S."/>
            <person name="Hansen M."/>
            <person name="Heiman D."/>
            <person name="Howarth C."/>
            <person name="Larimer J."/>
            <person name="Lui A."/>
            <person name="MacDonald P.J.P."/>
            <person name="McCowen C."/>
            <person name="Montmayeur A."/>
            <person name="Murphy C."/>
            <person name="Neiman D."/>
            <person name="Pearson M."/>
            <person name="Priest M."/>
            <person name="Roberts A."/>
            <person name="Saif S."/>
            <person name="Shea T."/>
            <person name="Sisk P."/>
            <person name="Stolte C."/>
            <person name="Sykes S."/>
            <person name="Wortman J."/>
            <person name="Nusbaum C."/>
            <person name="Birren B."/>
        </authorList>
    </citation>
    <scope>NUCLEOTIDE SEQUENCE [LARGE SCALE GENOMIC DNA]</scope>
    <source>
        <strain evidence="2 3">ATCC 38327</strain>
    </source>
</reference>
<evidence type="ECO:0000256" key="1">
    <source>
        <dbReference type="SAM" id="MobiDB-lite"/>
    </source>
</evidence>
<accession>A0A0L0T3V4</accession>
<feature type="region of interest" description="Disordered" evidence="1">
    <location>
        <begin position="90"/>
        <end position="146"/>
    </location>
</feature>
<keyword evidence="3" id="KW-1185">Reference proteome</keyword>
<dbReference type="VEuPathDB" id="FungiDB:AMAG_13787"/>
<dbReference type="AlphaFoldDB" id="A0A0L0T3V4"/>
<dbReference type="EMBL" id="GG745360">
    <property type="protein sequence ID" value="KNE69427.1"/>
    <property type="molecule type" value="Genomic_DNA"/>
</dbReference>
<dbReference type="Proteomes" id="UP000054350">
    <property type="component" value="Unassembled WGS sequence"/>
</dbReference>
<gene>
    <name evidence="2" type="ORF">AMAG_13787</name>
</gene>
<feature type="compositionally biased region" description="Low complexity" evidence="1">
    <location>
        <begin position="107"/>
        <end position="120"/>
    </location>
</feature>
<reference evidence="3" key="2">
    <citation type="submission" date="2009-11" db="EMBL/GenBank/DDBJ databases">
        <title>The Genome Sequence of Allomyces macrogynus strain ATCC 38327.</title>
        <authorList>
            <consortium name="The Broad Institute Genome Sequencing Platform"/>
            <person name="Russ C."/>
            <person name="Cuomo C."/>
            <person name="Shea T."/>
            <person name="Young S.K."/>
            <person name="Zeng Q."/>
            <person name="Koehrsen M."/>
            <person name="Haas B."/>
            <person name="Borodovsky M."/>
            <person name="Guigo R."/>
            <person name="Alvarado L."/>
            <person name="Berlin A."/>
            <person name="Borenstein D."/>
            <person name="Chen Z."/>
            <person name="Engels R."/>
            <person name="Freedman E."/>
            <person name="Gellesch M."/>
            <person name="Goldberg J."/>
            <person name="Griggs A."/>
            <person name="Gujja S."/>
            <person name="Heiman D."/>
            <person name="Hepburn T."/>
            <person name="Howarth C."/>
            <person name="Jen D."/>
            <person name="Larson L."/>
            <person name="Lewis B."/>
            <person name="Mehta T."/>
            <person name="Park D."/>
            <person name="Pearson M."/>
            <person name="Roberts A."/>
            <person name="Saif S."/>
            <person name="Shenoy N."/>
            <person name="Sisk P."/>
            <person name="Stolte C."/>
            <person name="Sykes S."/>
            <person name="Walk T."/>
            <person name="White J."/>
            <person name="Yandava C."/>
            <person name="Burger G."/>
            <person name="Gray M.W."/>
            <person name="Holland P.W.H."/>
            <person name="King N."/>
            <person name="Lang F.B.F."/>
            <person name="Roger A.J."/>
            <person name="Ruiz-Trillo I."/>
            <person name="Lander E."/>
            <person name="Nusbaum C."/>
        </authorList>
    </citation>
    <scope>NUCLEOTIDE SEQUENCE [LARGE SCALE GENOMIC DNA]</scope>
    <source>
        <strain evidence="3">ATCC 38327</strain>
    </source>
</reference>